<comment type="caution">
    <text evidence="1">The sequence shown here is derived from an EMBL/GenBank/DDBJ whole genome shotgun (WGS) entry which is preliminary data.</text>
</comment>
<dbReference type="AlphaFoldDB" id="A0A8J5WT03"/>
<evidence type="ECO:0000313" key="1">
    <source>
        <dbReference type="EMBL" id="KAG8094656.1"/>
    </source>
</evidence>
<dbReference type="EMBL" id="JAAALK010000080">
    <property type="protein sequence ID" value="KAG8094656.1"/>
    <property type="molecule type" value="Genomic_DNA"/>
</dbReference>
<proteinExistence type="predicted"/>
<reference evidence="1" key="1">
    <citation type="journal article" date="2021" name="bioRxiv">
        <title>Whole Genome Assembly and Annotation of Northern Wild Rice, Zizania palustris L., Supports a Whole Genome Duplication in the Zizania Genus.</title>
        <authorList>
            <person name="Haas M."/>
            <person name="Kono T."/>
            <person name="Macchietto M."/>
            <person name="Millas R."/>
            <person name="McGilp L."/>
            <person name="Shao M."/>
            <person name="Duquette J."/>
            <person name="Hirsch C.N."/>
            <person name="Kimball J."/>
        </authorList>
    </citation>
    <scope>NUCLEOTIDE SEQUENCE</scope>
    <source>
        <tissue evidence="1">Fresh leaf tissue</tissue>
    </source>
</reference>
<protein>
    <submittedName>
        <fullName evidence="1">Uncharacterized protein</fullName>
    </submittedName>
</protein>
<name>A0A8J5WT03_ZIZPA</name>
<reference evidence="1" key="2">
    <citation type="submission" date="2021-02" db="EMBL/GenBank/DDBJ databases">
        <authorList>
            <person name="Kimball J.A."/>
            <person name="Haas M.W."/>
            <person name="Macchietto M."/>
            <person name="Kono T."/>
            <person name="Duquette J."/>
            <person name="Shao M."/>
        </authorList>
    </citation>
    <scope>NUCLEOTIDE SEQUENCE</scope>
    <source>
        <tissue evidence="1">Fresh leaf tissue</tissue>
    </source>
</reference>
<dbReference type="Proteomes" id="UP000729402">
    <property type="component" value="Unassembled WGS sequence"/>
</dbReference>
<keyword evidence="2" id="KW-1185">Reference proteome</keyword>
<gene>
    <name evidence="1" type="ORF">GUJ93_ZPchr0012g19970</name>
</gene>
<evidence type="ECO:0000313" key="2">
    <source>
        <dbReference type="Proteomes" id="UP000729402"/>
    </source>
</evidence>
<sequence length="115" mass="12475">MHDGHLSYNVYAIARADSGSKRESQFIYAASPTCQQLFGEILRCYAGGRRAAYKMGLLLGHPHAIAVDGGDGEVARPSGRVLFAVAVEETMSAQLCLACGLPWLRYCSCHRVQLS</sequence>
<accession>A0A8J5WT03</accession>
<organism evidence="1 2">
    <name type="scientific">Zizania palustris</name>
    <name type="common">Northern wild rice</name>
    <dbReference type="NCBI Taxonomy" id="103762"/>
    <lineage>
        <taxon>Eukaryota</taxon>
        <taxon>Viridiplantae</taxon>
        <taxon>Streptophyta</taxon>
        <taxon>Embryophyta</taxon>
        <taxon>Tracheophyta</taxon>
        <taxon>Spermatophyta</taxon>
        <taxon>Magnoliopsida</taxon>
        <taxon>Liliopsida</taxon>
        <taxon>Poales</taxon>
        <taxon>Poaceae</taxon>
        <taxon>BOP clade</taxon>
        <taxon>Oryzoideae</taxon>
        <taxon>Oryzeae</taxon>
        <taxon>Zizaniinae</taxon>
        <taxon>Zizania</taxon>
    </lineage>
</organism>